<dbReference type="Proteomes" id="UP000290900">
    <property type="component" value="Unassembled WGS sequence"/>
</dbReference>
<evidence type="ECO:0000256" key="2">
    <source>
        <dbReference type="ARBA" id="ARBA00022490"/>
    </source>
</evidence>
<dbReference type="GO" id="GO:0051879">
    <property type="term" value="F:Hsp90 protein binding"/>
    <property type="evidence" value="ECO:0007669"/>
    <property type="project" value="TreeGrafter"/>
</dbReference>
<organism evidence="4 5">
    <name type="scientific">Brettanomyces naardenensis</name>
    <name type="common">Yeast</name>
    <dbReference type="NCBI Taxonomy" id="13370"/>
    <lineage>
        <taxon>Eukaryota</taxon>
        <taxon>Fungi</taxon>
        <taxon>Dikarya</taxon>
        <taxon>Ascomycota</taxon>
        <taxon>Saccharomycotina</taxon>
        <taxon>Pichiomycetes</taxon>
        <taxon>Pichiales</taxon>
        <taxon>Pichiaceae</taxon>
        <taxon>Brettanomyces</taxon>
    </lineage>
</organism>
<protein>
    <submittedName>
        <fullName evidence="4">DEKNAAC100068</fullName>
    </submittedName>
</protein>
<dbReference type="STRING" id="13370.A0A448YEN8"/>
<dbReference type="GO" id="GO:0005737">
    <property type="term" value="C:cytoplasm"/>
    <property type="evidence" value="ECO:0007669"/>
    <property type="project" value="UniProtKB-SubCell"/>
</dbReference>
<sequence length="705" mass="78831">MTDDIGGFRLSLKDNLQQIRKAKPEERAHILTSLSLPLLKSYLTALKKTDNDKDDVFPILGSVLRFLCYEETEVLALMIVIQLRSSFGDDLLGSEILDQIEDISTTAETRADRYAVIRVITKLYPVMIGTCTELFQKNDTVVKLLANEITFLLGSNDVQLLYNDADNLKSMLDLFSSSCIDGGCRKIVAQMYLGLLVKVLKLDSNDPVKLSVQCMAATIIIKVWSSITKEAFKTEAELLSLEHLSELLINGLIRHSDKCMVSYSVEGLAFLSLNTEIKQTLRKDDNFITSLLDGSLMTDREVAYGVLCIVANLSSYNKVLSKRQQSVEALRGYSDLSNVDPRTGKRAVPKGDNDEDIARFVSYLLDSKSAVDKITEALKSSSSRGVQSQAIQIICNFCYRSESRASVVKHGGLSLILSYLVGHSEAIKYNKETFCDLKKPIEDPETRLLAIKSLARIIMSHNPSALFHDNFNIVTPVPFLLEVVVQYDINVDGTIGKTPLSGLGGEAIESVDCFESLIALVNLSSVNNMKVKDLVTKLGWNAIYSLVFSSNYQIQRADLELLSNMMLSPLCSEKFFNWETPNDENYKNFEKLCQLMALKDSQSQLAVLNIFANCSDYEIIMRMLADSTLFQDKLTEVMKDQSSDEDVQLRCLYILENLLQSSDDNSGIWKKARTELQSLVANEAESAHNDEVCQMAKDIIAMLRE</sequence>
<proteinExistence type="predicted"/>
<feature type="domain" description="UNC-45/Cro1/She4 central" evidence="3">
    <location>
        <begin position="63"/>
        <end position="222"/>
    </location>
</feature>
<dbReference type="EMBL" id="CAACVR010000001">
    <property type="protein sequence ID" value="VEU19346.1"/>
    <property type="molecule type" value="Genomic_DNA"/>
</dbReference>
<dbReference type="Gene3D" id="1.25.10.100">
    <property type="match status" value="1"/>
</dbReference>
<dbReference type="SUPFAM" id="SSF48371">
    <property type="entry name" value="ARM repeat"/>
    <property type="match status" value="2"/>
</dbReference>
<comment type="subcellular location">
    <subcellularLocation>
        <location evidence="1">Cytoplasm</location>
    </subcellularLocation>
</comment>
<dbReference type="InterPro" id="IPR016024">
    <property type="entry name" value="ARM-type_fold"/>
</dbReference>
<dbReference type="PANTHER" id="PTHR45994:SF1">
    <property type="entry name" value="FI21225P1"/>
    <property type="match status" value="1"/>
</dbReference>
<evidence type="ECO:0000256" key="1">
    <source>
        <dbReference type="ARBA" id="ARBA00004496"/>
    </source>
</evidence>
<dbReference type="InParanoid" id="A0A448YEN8"/>
<accession>A0A448YEN8</accession>
<evidence type="ECO:0000259" key="3">
    <source>
        <dbReference type="Pfam" id="PF11701"/>
    </source>
</evidence>
<dbReference type="Gene3D" id="1.25.10.10">
    <property type="entry name" value="Leucine-rich Repeat Variant"/>
    <property type="match status" value="1"/>
</dbReference>
<dbReference type="OrthoDB" id="5574718at2759"/>
<keyword evidence="5" id="KW-1185">Reference proteome</keyword>
<evidence type="ECO:0000313" key="4">
    <source>
        <dbReference type="EMBL" id="VEU19346.1"/>
    </source>
</evidence>
<name>A0A448YEN8_BRENA</name>
<dbReference type="AlphaFoldDB" id="A0A448YEN8"/>
<reference evidence="4 5" key="1">
    <citation type="submission" date="2018-12" db="EMBL/GenBank/DDBJ databases">
        <authorList>
            <person name="Tiukova I."/>
            <person name="Dainat J."/>
        </authorList>
    </citation>
    <scope>NUCLEOTIDE SEQUENCE [LARGE SCALE GENOMIC DNA]</scope>
</reference>
<dbReference type="FunCoup" id="A0A448YEN8">
    <property type="interactions" value="110"/>
</dbReference>
<gene>
    <name evidence="4" type="ORF">BRENAR_LOCUS83</name>
</gene>
<dbReference type="Pfam" id="PF11701">
    <property type="entry name" value="UNC45-central"/>
    <property type="match status" value="1"/>
</dbReference>
<dbReference type="InterPro" id="IPR011989">
    <property type="entry name" value="ARM-like"/>
</dbReference>
<evidence type="ECO:0000313" key="5">
    <source>
        <dbReference type="Proteomes" id="UP000290900"/>
    </source>
</evidence>
<dbReference type="PANTHER" id="PTHR45994">
    <property type="entry name" value="FI21225P1"/>
    <property type="match status" value="1"/>
</dbReference>
<keyword evidence="2" id="KW-0963">Cytoplasm</keyword>
<dbReference type="InterPro" id="IPR024660">
    <property type="entry name" value="UCS_central_dom"/>
</dbReference>